<feature type="transmembrane region" description="Helical" evidence="6">
    <location>
        <begin position="151"/>
        <end position="168"/>
    </location>
</feature>
<dbReference type="GO" id="GO:0016811">
    <property type="term" value="F:hydrolase activity, acting on carbon-nitrogen (but not peptide) bonds, in linear amides"/>
    <property type="evidence" value="ECO:0007669"/>
    <property type="project" value="InterPro"/>
</dbReference>
<dbReference type="Pfam" id="PF05875">
    <property type="entry name" value="Ceramidase"/>
    <property type="match status" value="1"/>
</dbReference>
<proteinExistence type="predicted"/>
<organism evidence="7">
    <name type="scientific">hydrothermal vent metagenome</name>
    <dbReference type="NCBI Taxonomy" id="652676"/>
    <lineage>
        <taxon>unclassified sequences</taxon>
        <taxon>metagenomes</taxon>
        <taxon>ecological metagenomes</taxon>
    </lineage>
</organism>
<dbReference type="AlphaFoldDB" id="A0A3B0RUK4"/>
<feature type="transmembrane region" description="Helical" evidence="6">
    <location>
        <begin position="117"/>
        <end position="139"/>
    </location>
</feature>
<feature type="transmembrane region" description="Helical" evidence="6">
    <location>
        <begin position="202"/>
        <end position="219"/>
    </location>
</feature>
<protein>
    <recommendedName>
        <fullName evidence="8">Ceramidase</fullName>
    </recommendedName>
</protein>
<feature type="transmembrane region" description="Helical" evidence="6">
    <location>
        <begin position="12"/>
        <end position="30"/>
    </location>
</feature>
<feature type="transmembrane region" description="Helical" evidence="6">
    <location>
        <begin position="92"/>
        <end position="111"/>
    </location>
</feature>
<evidence type="ECO:0000256" key="2">
    <source>
        <dbReference type="ARBA" id="ARBA00022692"/>
    </source>
</evidence>
<feature type="transmembrane region" description="Helical" evidence="6">
    <location>
        <begin position="231"/>
        <end position="253"/>
    </location>
</feature>
<evidence type="ECO:0000256" key="6">
    <source>
        <dbReference type="SAM" id="Phobius"/>
    </source>
</evidence>
<feature type="transmembrane region" description="Helical" evidence="6">
    <location>
        <begin position="63"/>
        <end position="80"/>
    </location>
</feature>
<reference evidence="7" key="1">
    <citation type="submission" date="2018-06" db="EMBL/GenBank/DDBJ databases">
        <authorList>
            <person name="Zhirakovskaya E."/>
        </authorList>
    </citation>
    <scope>NUCLEOTIDE SEQUENCE</scope>
</reference>
<evidence type="ECO:0000256" key="4">
    <source>
        <dbReference type="ARBA" id="ARBA00022989"/>
    </source>
</evidence>
<keyword evidence="3" id="KW-0378">Hydrolase</keyword>
<evidence type="ECO:0000256" key="5">
    <source>
        <dbReference type="ARBA" id="ARBA00023136"/>
    </source>
</evidence>
<gene>
    <name evidence="7" type="ORF">MNBD_ALPHA04-704</name>
</gene>
<feature type="transmembrane region" description="Helical" evidence="6">
    <location>
        <begin position="174"/>
        <end position="190"/>
    </location>
</feature>
<dbReference type="GO" id="GO:0006672">
    <property type="term" value="P:ceramide metabolic process"/>
    <property type="evidence" value="ECO:0007669"/>
    <property type="project" value="InterPro"/>
</dbReference>
<evidence type="ECO:0000313" key="7">
    <source>
        <dbReference type="EMBL" id="VAV95659.1"/>
    </source>
</evidence>
<keyword evidence="2 6" id="KW-0812">Transmembrane</keyword>
<name>A0A3B0RUK4_9ZZZZ</name>
<dbReference type="EMBL" id="UOEF01000214">
    <property type="protein sequence ID" value="VAV95659.1"/>
    <property type="molecule type" value="Genomic_DNA"/>
</dbReference>
<keyword evidence="4 6" id="KW-1133">Transmembrane helix</keyword>
<accession>A0A3B0RUK4</accession>
<dbReference type="GO" id="GO:0016020">
    <property type="term" value="C:membrane"/>
    <property type="evidence" value="ECO:0007669"/>
    <property type="project" value="UniProtKB-SubCell"/>
</dbReference>
<evidence type="ECO:0000256" key="1">
    <source>
        <dbReference type="ARBA" id="ARBA00004141"/>
    </source>
</evidence>
<dbReference type="InterPro" id="IPR008901">
    <property type="entry name" value="ACER"/>
</dbReference>
<keyword evidence="5 6" id="KW-0472">Membrane</keyword>
<evidence type="ECO:0000256" key="3">
    <source>
        <dbReference type="ARBA" id="ARBA00022801"/>
    </source>
</evidence>
<comment type="subcellular location">
    <subcellularLocation>
        <location evidence="1">Membrane</location>
        <topology evidence="1">Multi-pass membrane protein</topology>
    </subcellularLocation>
</comment>
<sequence>MANLTGKFFSAALLTAISGAVMFLLLMALGPDWSQYVPASCTHTHCFCEFPRTDALILQPSNSWSSLGFTFAGFLMIIMARTRGLLSAFPPLAASVLGVTAILVGLGSMLFHATLTLWGQFFDVLGMYLISGFLLVSALAKWRDIPDRRAVVYYLILCSVLVAILFLMPEVRRWLYAVVLVTAIILELGFARPLRDRVETRFYFYGIAANVVAFTIWNLDQTGQLCAPHSIFQGHAIWHLLGAVALWFVFLYYRSERDNTIVA</sequence>
<evidence type="ECO:0008006" key="8">
    <source>
        <dbReference type="Google" id="ProtNLM"/>
    </source>
</evidence>